<dbReference type="EMBL" id="HACA01033776">
    <property type="protein sequence ID" value="CDW51138.1"/>
    <property type="molecule type" value="Transcribed_RNA"/>
</dbReference>
<proteinExistence type="predicted"/>
<accession>A0A0K2VKY6</accession>
<name>A0A0K2VKY6_LEPSM</name>
<organism evidence="1">
    <name type="scientific">Lepeophtheirus salmonis</name>
    <name type="common">Salmon louse</name>
    <name type="synonym">Caligus salmonis</name>
    <dbReference type="NCBI Taxonomy" id="72036"/>
    <lineage>
        <taxon>Eukaryota</taxon>
        <taxon>Metazoa</taxon>
        <taxon>Ecdysozoa</taxon>
        <taxon>Arthropoda</taxon>
        <taxon>Crustacea</taxon>
        <taxon>Multicrustacea</taxon>
        <taxon>Hexanauplia</taxon>
        <taxon>Copepoda</taxon>
        <taxon>Siphonostomatoida</taxon>
        <taxon>Caligidae</taxon>
        <taxon>Lepeophtheirus</taxon>
    </lineage>
</organism>
<reference evidence="1" key="1">
    <citation type="submission" date="2014-05" db="EMBL/GenBank/DDBJ databases">
        <authorList>
            <person name="Chronopoulou M."/>
        </authorList>
    </citation>
    <scope>NUCLEOTIDE SEQUENCE</scope>
    <source>
        <tissue evidence="1">Whole organism</tissue>
    </source>
</reference>
<protein>
    <submittedName>
        <fullName evidence="1">Uncharacterized protein</fullName>
    </submittedName>
</protein>
<feature type="non-terminal residue" evidence="1">
    <location>
        <position position="1"/>
    </location>
</feature>
<sequence>VSSTNLQSLKWLFSNKLPFGIENILLYPLSVKPKIWFPFFDSFLLDLWHSKQYIFLLINQRFRSHSTVFSSQTIFFANSVTFIL</sequence>
<dbReference type="AlphaFoldDB" id="A0A0K2VKY6"/>
<evidence type="ECO:0000313" key="1">
    <source>
        <dbReference type="EMBL" id="CDW51138.1"/>
    </source>
</evidence>